<dbReference type="EMBL" id="JNBW01000311">
    <property type="protein sequence ID" value="OJH14852.1"/>
    <property type="molecule type" value="Genomic_DNA"/>
</dbReference>
<dbReference type="InterPro" id="IPR011379">
    <property type="entry name" value="MazG-related_GP37"/>
</dbReference>
<dbReference type="RefSeq" id="WP_014023967.1">
    <property type="nucleotide sequence ID" value="NZ_CP124109.1"/>
</dbReference>
<dbReference type="OrthoDB" id="350573at2"/>
<proteinExistence type="predicted"/>
<reference evidence="2" key="1">
    <citation type="journal article" date="2015" name="Microbiology">
        <title>Similarities in murine infection and immune response to Borrelia bissettii and Borrelia burgdorferi sensu stricto.</title>
        <authorList>
            <person name="Leydet B.F.Jr."/>
            <person name="Liang F.T."/>
        </authorList>
    </citation>
    <scope>NUCLEOTIDE SEQUENCE [LARGE SCALE GENOMIC DNA]</scope>
    <source>
        <strain evidence="2">CO275</strain>
    </source>
</reference>
<evidence type="ECO:0000259" key="1">
    <source>
        <dbReference type="Pfam" id="PF03819"/>
    </source>
</evidence>
<comment type="caution">
    <text evidence="2">The sequence shown here is derived from an EMBL/GenBank/DDBJ whole genome shotgun (WGS) entry which is preliminary data.</text>
</comment>
<reference evidence="2" key="2">
    <citation type="submission" date="2015-07" db="EMBL/GenBank/DDBJ databases">
        <authorList>
            <person name="Noorani M."/>
        </authorList>
    </citation>
    <scope>NUCLEOTIDE SEQUENCE</scope>
    <source>
        <strain evidence="2">CO275</strain>
    </source>
</reference>
<dbReference type="CDD" id="cd11541">
    <property type="entry name" value="NTP-PPase_u4"/>
    <property type="match status" value="1"/>
</dbReference>
<name>A0A1L8ZAU6_BORBI</name>
<gene>
    <name evidence="2" type="ORF">ER70_06230</name>
</gene>
<dbReference type="AlphaFoldDB" id="A0A1L8ZAU6"/>
<evidence type="ECO:0000313" key="2">
    <source>
        <dbReference type="EMBL" id="OJH14852.1"/>
    </source>
</evidence>
<dbReference type="SUPFAM" id="SSF101386">
    <property type="entry name" value="all-alpha NTP pyrophosphatases"/>
    <property type="match status" value="1"/>
</dbReference>
<protein>
    <recommendedName>
        <fullName evidence="1">NTP pyrophosphohydrolase MazG-like domain-containing protein</fullName>
    </recommendedName>
</protein>
<feature type="domain" description="NTP pyrophosphohydrolase MazG-like" evidence="1">
    <location>
        <begin position="26"/>
        <end position="99"/>
    </location>
</feature>
<dbReference type="InterPro" id="IPR004518">
    <property type="entry name" value="MazG-like_dom"/>
</dbReference>
<dbReference type="PIRSF" id="PIRSF006639">
    <property type="entry name" value="UCP006639_pph"/>
    <property type="match status" value="1"/>
</dbReference>
<organism evidence="2">
    <name type="scientific">Borrelia bissettiae</name>
    <name type="common">Borreliella bissettiae</name>
    <dbReference type="NCBI Taxonomy" id="64897"/>
    <lineage>
        <taxon>Bacteria</taxon>
        <taxon>Pseudomonadati</taxon>
        <taxon>Spirochaetota</taxon>
        <taxon>Spirochaetia</taxon>
        <taxon>Spirochaetales</taxon>
        <taxon>Borreliaceae</taxon>
        <taxon>Borreliella</taxon>
    </lineage>
</organism>
<accession>A0A1L8ZAU6</accession>
<sequence>MELNEYQEKAKKTAKYKNKKEELILTTLGLAGETGEVVEKIKKLGRDKNYIIDDEYLISIKKELGDVLWYLSSLSNNLGITLEDVALTNLRKIQKRHENGTINGEGDDREDI</sequence>
<dbReference type="Gene3D" id="1.10.287.1080">
    <property type="entry name" value="MazG-like"/>
    <property type="match status" value="1"/>
</dbReference>
<dbReference type="Pfam" id="PF03819">
    <property type="entry name" value="MazG"/>
    <property type="match status" value="1"/>
</dbReference>